<dbReference type="SUPFAM" id="SSF51735">
    <property type="entry name" value="NAD(P)-binding Rossmann-fold domains"/>
    <property type="match status" value="2"/>
</dbReference>
<dbReference type="CDD" id="cd00833">
    <property type="entry name" value="PKS"/>
    <property type="match status" value="1"/>
</dbReference>
<dbReference type="InterPro" id="IPR050091">
    <property type="entry name" value="PKS_NRPS_Biosynth_Enz"/>
</dbReference>
<proteinExistence type="predicted"/>
<dbReference type="Gene3D" id="3.40.366.10">
    <property type="entry name" value="Malonyl-Coenzyme A Acyl Carrier Protein, domain 2"/>
    <property type="match status" value="1"/>
</dbReference>
<dbReference type="InterPro" id="IPR020806">
    <property type="entry name" value="PKS_PP-bd"/>
</dbReference>
<name>A0ABT3WVU9_9BACL</name>
<dbReference type="InterPro" id="IPR013968">
    <property type="entry name" value="PKS_KR"/>
</dbReference>
<dbReference type="Pfam" id="PF00550">
    <property type="entry name" value="PP-binding"/>
    <property type="match status" value="1"/>
</dbReference>
<reference evidence="6 7" key="1">
    <citation type="submission" date="2022-11" db="EMBL/GenBank/DDBJ databases">
        <title>Study of microbial diversity in lake waters.</title>
        <authorList>
            <person name="Zhang J."/>
        </authorList>
    </citation>
    <scope>NUCLEOTIDE SEQUENCE [LARGE SCALE GENOMIC DNA]</scope>
    <source>
        <strain evidence="6 7">DT12</strain>
    </source>
</reference>
<dbReference type="Gene3D" id="3.40.47.10">
    <property type="match status" value="1"/>
</dbReference>
<dbReference type="SMART" id="SM00825">
    <property type="entry name" value="PKS_KS"/>
    <property type="match status" value="1"/>
</dbReference>
<keyword evidence="1" id="KW-0596">Phosphopantetheine</keyword>
<dbReference type="Gene3D" id="3.30.70.250">
    <property type="entry name" value="Malonyl-CoA ACP transacylase, ACP-binding"/>
    <property type="match status" value="1"/>
</dbReference>
<dbReference type="SMART" id="SM00827">
    <property type="entry name" value="PKS_AT"/>
    <property type="match status" value="1"/>
</dbReference>
<dbReference type="SMART" id="SM00823">
    <property type="entry name" value="PKS_PP"/>
    <property type="match status" value="1"/>
</dbReference>
<dbReference type="Gene3D" id="3.40.50.720">
    <property type="entry name" value="NAD(P)-binding Rossmann-like Domain"/>
    <property type="match status" value="1"/>
</dbReference>
<evidence type="ECO:0000259" key="4">
    <source>
        <dbReference type="PROSITE" id="PS50075"/>
    </source>
</evidence>
<dbReference type="InterPro" id="IPR009081">
    <property type="entry name" value="PP-bd_ACP"/>
</dbReference>
<dbReference type="InterPro" id="IPR036736">
    <property type="entry name" value="ACP-like_sf"/>
</dbReference>
<keyword evidence="3" id="KW-0808">Transferase</keyword>
<evidence type="ECO:0000313" key="6">
    <source>
        <dbReference type="EMBL" id="MCX7568805.1"/>
    </source>
</evidence>
<dbReference type="CDD" id="cd08953">
    <property type="entry name" value="KR_2_SDR_x"/>
    <property type="match status" value="1"/>
</dbReference>
<keyword evidence="7" id="KW-1185">Reference proteome</keyword>
<dbReference type="Proteomes" id="UP001208017">
    <property type="component" value="Unassembled WGS sequence"/>
</dbReference>
<dbReference type="InterPro" id="IPR020841">
    <property type="entry name" value="PKS_Beta-ketoAc_synthase_dom"/>
</dbReference>
<dbReference type="InterPro" id="IPR006162">
    <property type="entry name" value="Ppantetheine_attach_site"/>
</dbReference>
<organism evidence="6 7">
    <name type="scientific">Tumebacillus lacus</name>
    <dbReference type="NCBI Taxonomy" id="2995335"/>
    <lineage>
        <taxon>Bacteria</taxon>
        <taxon>Bacillati</taxon>
        <taxon>Bacillota</taxon>
        <taxon>Bacilli</taxon>
        <taxon>Bacillales</taxon>
        <taxon>Alicyclobacillaceae</taxon>
        <taxon>Tumebacillus</taxon>
    </lineage>
</organism>
<dbReference type="Gene3D" id="1.10.1200.10">
    <property type="entry name" value="ACP-like"/>
    <property type="match status" value="1"/>
</dbReference>
<gene>
    <name evidence="6" type="ORF">OS242_02310</name>
</gene>
<dbReference type="SUPFAM" id="SSF55048">
    <property type="entry name" value="Probable ACP-binding domain of malonyl-CoA ACP transacylase"/>
    <property type="match status" value="1"/>
</dbReference>
<dbReference type="InterPro" id="IPR018201">
    <property type="entry name" value="Ketoacyl_synth_AS"/>
</dbReference>
<dbReference type="SUPFAM" id="SSF52151">
    <property type="entry name" value="FabD/lysophospholipase-like"/>
    <property type="match status" value="1"/>
</dbReference>
<dbReference type="PROSITE" id="PS50075">
    <property type="entry name" value="CARRIER"/>
    <property type="match status" value="1"/>
</dbReference>
<dbReference type="PROSITE" id="PS00606">
    <property type="entry name" value="KS3_1"/>
    <property type="match status" value="1"/>
</dbReference>
<dbReference type="InterPro" id="IPR036291">
    <property type="entry name" value="NAD(P)-bd_dom_sf"/>
</dbReference>
<dbReference type="InterPro" id="IPR001227">
    <property type="entry name" value="Ac_transferase_dom_sf"/>
</dbReference>
<evidence type="ECO:0000256" key="1">
    <source>
        <dbReference type="ARBA" id="ARBA00022450"/>
    </source>
</evidence>
<feature type="domain" description="Carrier" evidence="4">
    <location>
        <begin position="1405"/>
        <end position="1480"/>
    </location>
</feature>
<dbReference type="Pfam" id="PF00698">
    <property type="entry name" value="Acyl_transf_1"/>
    <property type="match status" value="1"/>
</dbReference>
<keyword evidence="2" id="KW-0597">Phosphoprotein</keyword>
<sequence length="1511" mass="163731">MSQFDEKDETLQGIAIVGLSGRFPGAKNTAEFWQNLIGGAESIEVFSEEDLTESTVDRTHPDYIPAGAVLEDADTFDAPFFDFLPSEAEITDPQQRLFLECSWEALEDAGYDSKKYDGRIGVFGGVGRNTYVNRLYANPDLIAAVGQYPAAVGNDADFLATRVAYKLNLRGPAITVQTACSTSLVSVHLACQSLLTYECDMALAGGAAVKTPQKEGYIHQEGGIFSKDGHCRAFDENSSGTVLGNGVGLVLLKRLEDAVADGDHVYAVIKGSAINNDGAAKVGFTAPSVERQADVIADALALADIDPATISYVETHGTGTALGDPIEISALTEAYRLHTEESGYCAIGSVKTNIGHLDTAAGVTGLIKTALSLHHRQLPPTLHYQAANPKIDFANSPFYVNVELRDWKAGEHPRRAGVSSFGMGGTNAHAVLEEAPLLEKAGESRSNHLLVLSAKTATALDAITDNLATYFEQRPQADLADAAYTLQVGRREFHHRRTVVAADGAEAARLLRERPQAREAAGESTPLLFVFSGQGSQYIGMARDLYDTERTFRETVDRCADLLRPHLGRNLLDLIYPAEETADEARDLLNQTRYTQPALFVIEYALATQLLAWGMQPAAMFGHSIGEYVAATLAGVIALEDALPLVAARGRLMQEMPVGSMLAVQLSEDQASKYLTPEISIAGINGPHSVVLAGPTDAIAALEQELVKQNVLVRALQTSHAFHSAMMEPVLARFEELVGRIELQAPSMPYLSNVSGTWITVAEATDPAYYSRHLREAVRFADNVRTALTEHPQAVVLEVGPGRSLSTLIRQQIQAEGIEAAVLSTTRHPDEKQPDDAFLLTAVGQLWGFGVGIDFLRFNEGSAVRRVSLPTYPFERRRYYLKPGQLVIQSAKKGRQRDLADWFSIPAWSQTPPLFPQETATGQSFLLIHDDSEFGESLAQRFRAVGHEVITARTDADYGDIFKQGVPSHIVHLGGLLAGGEEIDAQTAQERGFYSLLSLAQALGAIQHAEITQLTLLTNNLQAVTSEPILQPARATILGAAKVIPQEYEHLTSRVLDIELPVAGSWHEARVLDQIIAEISEQRDDFLVAYRGAHRFVQTFEKAKLTESKQAAFRTGGTYLITGATDTLGLLLAEHLATEAHAKLILLARPDFPARSEWADWLAAHAAHAEDDSRTDAIRRLQALLEQGIEILFAPVDLTDRTQISQVLADARDAFGDLHGVLHADETVGNGLTQLKTRDAVEAVLQPKLYGTLALAAACADLELDVFAVFSRMLAVTGGFGQTDNAAVSAFLDAFAAERAGQGGAAQTLVLDFGMWQFDALPDGPMIPAELKAQFANLQSAYGLTFEEGMSAFARALHSRLPQVIVSAQELSEVIAELSELTPSRFLNSLQGNRPTLDANREYIAPSTEIERQVAGFWEELFGMEQISIHDNFFELGGNSLLGVQLVNRVRNAFDVDLPMSVLFEGGTVAGLSAYIAGNQLNEEEMVEIERMLAEIEALSADEAASKLGGV</sequence>
<dbReference type="InterPro" id="IPR016039">
    <property type="entry name" value="Thiolase-like"/>
</dbReference>
<evidence type="ECO:0000259" key="5">
    <source>
        <dbReference type="PROSITE" id="PS52004"/>
    </source>
</evidence>
<dbReference type="RefSeq" id="WP_267150042.1">
    <property type="nucleotide sequence ID" value="NZ_JAPMLT010000001.1"/>
</dbReference>
<dbReference type="InterPro" id="IPR016036">
    <property type="entry name" value="Malonyl_transacylase_ACP-bd"/>
</dbReference>
<dbReference type="EMBL" id="JAPMLT010000001">
    <property type="protein sequence ID" value="MCX7568805.1"/>
    <property type="molecule type" value="Genomic_DNA"/>
</dbReference>
<dbReference type="PANTHER" id="PTHR43775:SF51">
    <property type="entry name" value="INACTIVE PHENOLPHTHIOCEROL SYNTHESIS POLYKETIDE SYNTHASE TYPE I PKS1-RELATED"/>
    <property type="match status" value="1"/>
</dbReference>
<evidence type="ECO:0000256" key="2">
    <source>
        <dbReference type="ARBA" id="ARBA00022553"/>
    </source>
</evidence>
<dbReference type="InterPro" id="IPR016035">
    <property type="entry name" value="Acyl_Trfase/lysoPLipase"/>
</dbReference>
<evidence type="ECO:0000256" key="3">
    <source>
        <dbReference type="ARBA" id="ARBA00022679"/>
    </source>
</evidence>
<dbReference type="InterPro" id="IPR014031">
    <property type="entry name" value="Ketoacyl_synth_C"/>
</dbReference>
<dbReference type="PANTHER" id="PTHR43775">
    <property type="entry name" value="FATTY ACID SYNTHASE"/>
    <property type="match status" value="1"/>
</dbReference>
<dbReference type="PROSITE" id="PS00012">
    <property type="entry name" value="PHOSPHOPANTETHEINE"/>
    <property type="match status" value="1"/>
</dbReference>
<dbReference type="InterPro" id="IPR057326">
    <property type="entry name" value="KR_dom"/>
</dbReference>
<evidence type="ECO:0000313" key="7">
    <source>
        <dbReference type="Proteomes" id="UP001208017"/>
    </source>
</evidence>
<dbReference type="Pfam" id="PF02801">
    <property type="entry name" value="Ketoacyl-synt_C"/>
    <property type="match status" value="1"/>
</dbReference>
<protein>
    <submittedName>
        <fullName evidence="6">Beta-ketoacyl synthase N-terminal-like domain-containing protein</fullName>
    </submittedName>
</protein>
<dbReference type="SUPFAM" id="SSF53901">
    <property type="entry name" value="Thiolase-like"/>
    <property type="match status" value="1"/>
</dbReference>
<dbReference type="Pfam" id="PF00109">
    <property type="entry name" value="ketoacyl-synt"/>
    <property type="match status" value="1"/>
</dbReference>
<dbReference type="SMART" id="SM00822">
    <property type="entry name" value="PKS_KR"/>
    <property type="match status" value="1"/>
</dbReference>
<dbReference type="SUPFAM" id="SSF47336">
    <property type="entry name" value="ACP-like"/>
    <property type="match status" value="1"/>
</dbReference>
<comment type="caution">
    <text evidence="6">The sequence shown here is derived from an EMBL/GenBank/DDBJ whole genome shotgun (WGS) entry which is preliminary data.</text>
</comment>
<dbReference type="Pfam" id="PF22621">
    <property type="entry name" value="CurL-like_PKS_C"/>
    <property type="match status" value="1"/>
</dbReference>
<accession>A0ABT3WVU9</accession>
<dbReference type="PROSITE" id="PS52004">
    <property type="entry name" value="KS3_2"/>
    <property type="match status" value="1"/>
</dbReference>
<dbReference type="InterPro" id="IPR014043">
    <property type="entry name" value="Acyl_transferase_dom"/>
</dbReference>
<dbReference type="Pfam" id="PF08659">
    <property type="entry name" value="KR"/>
    <property type="match status" value="1"/>
</dbReference>
<dbReference type="Gene3D" id="3.30.70.3290">
    <property type="match status" value="1"/>
</dbReference>
<feature type="domain" description="Ketosynthase family 3 (KS3)" evidence="5">
    <location>
        <begin position="11"/>
        <end position="434"/>
    </location>
</feature>
<dbReference type="InterPro" id="IPR014030">
    <property type="entry name" value="Ketoacyl_synth_N"/>
</dbReference>